<accession>A0A1G1TGM8</accession>
<comment type="caution">
    <text evidence="1">The sequence shown here is derived from an EMBL/GenBank/DDBJ whole genome shotgun (WGS) entry which is preliminary data.</text>
</comment>
<dbReference type="RefSeq" id="WP_070743977.1">
    <property type="nucleotide sequence ID" value="NZ_MDZA01000210.1"/>
</dbReference>
<dbReference type="Proteomes" id="UP000177506">
    <property type="component" value="Unassembled WGS sequence"/>
</dbReference>
<name>A0A1G1TGM8_9BACT</name>
<dbReference type="Gene3D" id="1.10.8.1050">
    <property type="entry name" value="Antitoxin VbhA-like"/>
    <property type="match status" value="1"/>
</dbReference>
<evidence type="ECO:0008006" key="3">
    <source>
        <dbReference type="Google" id="ProtNLM"/>
    </source>
</evidence>
<organism evidence="1 2">
    <name type="scientific">Hymenobacter coccineus</name>
    <dbReference type="NCBI Taxonomy" id="1908235"/>
    <lineage>
        <taxon>Bacteria</taxon>
        <taxon>Pseudomonadati</taxon>
        <taxon>Bacteroidota</taxon>
        <taxon>Cytophagia</taxon>
        <taxon>Cytophagales</taxon>
        <taxon>Hymenobacteraceae</taxon>
        <taxon>Hymenobacter</taxon>
    </lineage>
</organism>
<reference evidence="1 2" key="1">
    <citation type="submission" date="2016-08" db="EMBL/GenBank/DDBJ databases">
        <title>Hymenobacter coccineus sp. nov., Hymenobacter lapidarius sp. nov. and Hymenobacter glacialis sp. nov., isolated from Antarctic soil.</title>
        <authorList>
            <person name="Sedlacek I."/>
            <person name="Kralova S."/>
            <person name="Kyrova K."/>
            <person name="Maslanova I."/>
            <person name="Stankova E."/>
            <person name="Vrbovska V."/>
            <person name="Nemec M."/>
            <person name="Bartak M."/>
            <person name="Svec P."/>
            <person name="Busse H.-J."/>
            <person name="Pantucek R."/>
        </authorList>
    </citation>
    <scope>NUCLEOTIDE SEQUENCE [LARGE SCALE GENOMIC DNA]</scope>
    <source>
        <strain evidence="1 2">CCM 8649</strain>
    </source>
</reference>
<dbReference type="InterPro" id="IPR043038">
    <property type="entry name" value="VbhA_sf"/>
</dbReference>
<dbReference type="CDD" id="cd11586">
    <property type="entry name" value="VbhA_like"/>
    <property type="match status" value="1"/>
</dbReference>
<keyword evidence="2" id="KW-1185">Reference proteome</keyword>
<dbReference type="AlphaFoldDB" id="A0A1G1TGM8"/>
<evidence type="ECO:0000313" key="2">
    <source>
        <dbReference type="Proteomes" id="UP000177506"/>
    </source>
</evidence>
<evidence type="ECO:0000313" key="1">
    <source>
        <dbReference type="EMBL" id="OGX90018.1"/>
    </source>
</evidence>
<protein>
    <recommendedName>
        <fullName evidence="3">Antitoxin VbhA domain-containing protein</fullName>
    </recommendedName>
</protein>
<dbReference type="OrthoDB" id="884704at2"/>
<gene>
    <name evidence="1" type="ORF">BEN49_07750</name>
</gene>
<sequence length="180" mass="19587">MPKTHFQPAPAGLTPDQLRDYQERERHANNAVAIASSAGTAPSPESLALMQRHVDGELSIEQVIELTDAMLKARYAPRPPGLEDLGAMLQSPGFQERFEDVVSGTARRNNSYIVYVDAQKRTVREYPATEEIFETNADGKTLTLLSIGGVPADTGQPVVVEATPYRFAPTALLPHNTSGE</sequence>
<proteinExistence type="predicted"/>
<dbReference type="InterPro" id="IPR033788">
    <property type="entry name" value="VbhA-like"/>
</dbReference>
<dbReference type="EMBL" id="MDZA01000210">
    <property type="protein sequence ID" value="OGX90018.1"/>
    <property type="molecule type" value="Genomic_DNA"/>
</dbReference>